<name>A0A426TZG7_9CHLR</name>
<keyword evidence="1" id="KW-0472">Membrane</keyword>
<evidence type="ECO:0000313" key="3">
    <source>
        <dbReference type="Proteomes" id="UP000280307"/>
    </source>
</evidence>
<protein>
    <submittedName>
        <fullName evidence="2">Uncharacterized protein</fullName>
    </submittedName>
</protein>
<dbReference type="AlphaFoldDB" id="A0A426TZG7"/>
<feature type="transmembrane region" description="Helical" evidence="1">
    <location>
        <begin position="50"/>
        <end position="69"/>
    </location>
</feature>
<comment type="caution">
    <text evidence="2">The sequence shown here is derived from an EMBL/GenBank/DDBJ whole genome shotgun (WGS) entry which is preliminary data.</text>
</comment>
<keyword evidence="1" id="KW-0812">Transmembrane</keyword>
<feature type="transmembrane region" description="Helical" evidence="1">
    <location>
        <begin position="21"/>
        <end position="38"/>
    </location>
</feature>
<evidence type="ECO:0000313" key="2">
    <source>
        <dbReference type="EMBL" id="RRR71670.1"/>
    </source>
</evidence>
<proteinExistence type="predicted"/>
<keyword evidence="1" id="KW-1133">Transmembrane helix</keyword>
<accession>A0A426TZG7</accession>
<reference evidence="2 3" key="1">
    <citation type="submission" date="2018-12" db="EMBL/GenBank/DDBJ databases">
        <title>Genome Sequence of Candidatus Viridilinea halotolerans isolated from saline sulfide-rich spring.</title>
        <authorList>
            <person name="Grouzdev D.S."/>
            <person name="Burganskaya E.I."/>
            <person name="Krutkina M.S."/>
            <person name="Sukhacheva M.V."/>
            <person name="Gorlenko V.M."/>
        </authorList>
    </citation>
    <scope>NUCLEOTIDE SEQUENCE [LARGE SCALE GENOMIC DNA]</scope>
    <source>
        <strain evidence="2">Chok-6</strain>
    </source>
</reference>
<dbReference type="Proteomes" id="UP000280307">
    <property type="component" value="Unassembled WGS sequence"/>
</dbReference>
<gene>
    <name evidence="2" type="ORF">EI684_11235</name>
</gene>
<dbReference type="EMBL" id="RSAS01000435">
    <property type="protein sequence ID" value="RRR71670.1"/>
    <property type="molecule type" value="Genomic_DNA"/>
</dbReference>
<sequence length="147" mass="16423">MQTSRPEIQDAPGPEGMTFEVTLKVLGISTAYAATLSYLERHFPIKPDHIWAEVAGGVLISLVPVALTARKTQQVDWRLYEGAIWRSFIAAGTPIILWQIGEAMLRQIELLRYTTARELKSAKAYVHDTTPLAERGGDRTRRGDEVC</sequence>
<evidence type="ECO:0000256" key="1">
    <source>
        <dbReference type="SAM" id="Phobius"/>
    </source>
</evidence>
<organism evidence="2 3">
    <name type="scientific">Candidatus Viridilinea halotolerans</name>
    <dbReference type="NCBI Taxonomy" id="2491704"/>
    <lineage>
        <taxon>Bacteria</taxon>
        <taxon>Bacillati</taxon>
        <taxon>Chloroflexota</taxon>
        <taxon>Chloroflexia</taxon>
        <taxon>Chloroflexales</taxon>
        <taxon>Chloroflexineae</taxon>
        <taxon>Oscillochloridaceae</taxon>
        <taxon>Candidatus Viridilinea</taxon>
    </lineage>
</organism>